<reference evidence="4" key="1">
    <citation type="submission" date="2020-12" db="EMBL/GenBank/DDBJ databases">
        <title>Sanguibacter suaedae sp. nov., isolated from Suaeda aralocaspica.</title>
        <authorList>
            <person name="Ma Q."/>
        </authorList>
    </citation>
    <scope>NUCLEOTIDE SEQUENCE</scope>
    <source>
        <strain evidence="4">YZGR15</strain>
    </source>
</reference>
<sequence length="586" mass="60770">MTTAARARTALVVLCALLVAGCARIPVDGPVQRGDVSVTELGPIYLRAYGPPVDASPQAVVEGFLAAQAAGLNDDWSVAREYLGGEAARSWDPSARTVVYSGEAEIDQTAGPTTGGDTTDDATDGPTDGTDGTVDTDDAILQGSVSVVSTLDSTGRYTEAPPGSQQDLVFTLERDAQDQWRIVLVEDGLYVALNIFVSSYRPTSLYFPTSDGELLVPEVRWYPTSNTPSYAVNGLLTGPSEWLRDSVVTAVPDGTRLVVDAVTVVDGVARVDLTQDVLAADPQERAMLQAQLEAVLLRLRGVRAVEIFASSVPLTVAEEVDPERDPDPSTSVWVLADGVVSTLQGREVEPVPGILPLTGDVTALAVHPDGSGGVYRSGSTAVRTLPTEAQESVALLTGTRLLAPSVDRFGWVWTGEGAEGEGLVAVGPDGSVVEVAADWLSGRTVESVRVALDGARVAVVSSQAGVSQVDVAGIVRDDAAAPQRLSDATPIGATVQDPDQVVWVDESTLGVLATVGSSGLRTFHSVPLAGRSEALSGVDDAVAIAAGRGLRSVYVATAEGDLLGRSSTGTTWSTVATGVQLPTFPG</sequence>
<feature type="domain" description="GerMN" evidence="3">
    <location>
        <begin position="228"/>
        <end position="318"/>
    </location>
</feature>
<keyword evidence="2" id="KW-0732">Signal</keyword>
<accession>A0A934I5L2</accession>
<feature type="compositionally biased region" description="Low complexity" evidence="1">
    <location>
        <begin position="124"/>
        <end position="133"/>
    </location>
</feature>
<comment type="caution">
    <text evidence="4">The sequence shown here is derived from an EMBL/GenBank/DDBJ whole genome shotgun (WGS) entry which is preliminary data.</text>
</comment>
<dbReference type="RefSeq" id="WP_198734598.1">
    <property type="nucleotide sequence ID" value="NZ_JAEINH010000014.1"/>
</dbReference>
<dbReference type="PROSITE" id="PS51257">
    <property type="entry name" value="PROKAR_LIPOPROTEIN"/>
    <property type="match status" value="1"/>
</dbReference>
<name>A0A934I5L2_9MICO</name>
<dbReference type="Pfam" id="PF10646">
    <property type="entry name" value="Germane"/>
    <property type="match status" value="1"/>
</dbReference>
<evidence type="ECO:0000256" key="2">
    <source>
        <dbReference type="SAM" id="SignalP"/>
    </source>
</evidence>
<gene>
    <name evidence="4" type="ORF">JAV76_13500</name>
</gene>
<proteinExistence type="predicted"/>
<feature type="signal peptide" evidence="2">
    <location>
        <begin position="1"/>
        <end position="25"/>
    </location>
</feature>
<feature type="chain" id="PRO_5036806065" evidence="2">
    <location>
        <begin position="26"/>
        <end position="586"/>
    </location>
</feature>
<evidence type="ECO:0000313" key="4">
    <source>
        <dbReference type="EMBL" id="MBI9116029.1"/>
    </source>
</evidence>
<feature type="region of interest" description="Disordered" evidence="1">
    <location>
        <begin position="103"/>
        <end position="137"/>
    </location>
</feature>
<dbReference type="Proteomes" id="UP000602087">
    <property type="component" value="Unassembled WGS sequence"/>
</dbReference>
<evidence type="ECO:0000259" key="3">
    <source>
        <dbReference type="SMART" id="SM00909"/>
    </source>
</evidence>
<protein>
    <submittedName>
        <fullName evidence="4">GerMN domain-containing protein</fullName>
    </submittedName>
</protein>
<dbReference type="InterPro" id="IPR059026">
    <property type="entry name" value="LpqB_N"/>
</dbReference>
<dbReference type="AlphaFoldDB" id="A0A934I5L2"/>
<feature type="compositionally biased region" description="Low complexity" evidence="1">
    <location>
        <begin position="107"/>
        <end position="117"/>
    </location>
</feature>
<evidence type="ECO:0000256" key="1">
    <source>
        <dbReference type="SAM" id="MobiDB-lite"/>
    </source>
</evidence>
<dbReference type="EMBL" id="JAEINH010000014">
    <property type="protein sequence ID" value="MBI9116029.1"/>
    <property type="molecule type" value="Genomic_DNA"/>
</dbReference>
<keyword evidence="5" id="KW-1185">Reference proteome</keyword>
<dbReference type="Pfam" id="PF25976">
    <property type="entry name" value="LpqB_N"/>
    <property type="match status" value="1"/>
</dbReference>
<dbReference type="Pfam" id="PF10647">
    <property type="entry name" value="Gmad1"/>
    <property type="match status" value="1"/>
</dbReference>
<organism evidence="4 5">
    <name type="scientific">Sanguibacter suaedae</name>
    <dbReference type="NCBI Taxonomy" id="2795737"/>
    <lineage>
        <taxon>Bacteria</taxon>
        <taxon>Bacillati</taxon>
        <taxon>Actinomycetota</taxon>
        <taxon>Actinomycetes</taxon>
        <taxon>Micrococcales</taxon>
        <taxon>Sanguibacteraceae</taxon>
        <taxon>Sanguibacter</taxon>
    </lineage>
</organism>
<dbReference type="InterPro" id="IPR019606">
    <property type="entry name" value="GerMN"/>
</dbReference>
<evidence type="ECO:0000313" key="5">
    <source>
        <dbReference type="Proteomes" id="UP000602087"/>
    </source>
</evidence>
<dbReference type="SMART" id="SM00909">
    <property type="entry name" value="Germane"/>
    <property type="match status" value="1"/>
</dbReference>
<dbReference type="InterPro" id="IPR018910">
    <property type="entry name" value="LpqB_C"/>
</dbReference>